<evidence type="ECO:0000259" key="10">
    <source>
        <dbReference type="Pfam" id="PF09976"/>
    </source>
</evidence>
<keyword evidence="4 9" id="KW-1133">Transmembrane helix</keyword>
<name>A0ABT5RWY3_9BURK</name>
<reference evidence="11" key="1">
    <citation type="submission" date="2022-10" db="EMBL/GenBank/DDBJ databases">
        <title>Description of microaerobic benzene degrading bacteria.</title>
        <authorList>
            <person name="Bedics A."/>
            <person name="Tancsics A."/>
            <person name="Banerjee S."/>
        </authorList>
    </citation>
    <scope>NUCLEOTIDE SEQUENCE</scope>
    <source>
        <strain evidence="11">D2M1</strain>
    </source>
</reference>
<feature type="domain" description="Ancillary SecYEG translocon subunit/Cell division coordinator CpoB TPR" evidence="10">
    <location>
        <begin position="17"/>
        <end position="210"/>
    </location>
</feature>
<proteinExistence type="inferred from homology"/>
<dbReference type="Pfam" id="PF09976">
    <property type="entry name" value="TPR_21"/>
    <property type="match status" value="1"/>
</dbReference>
<dbReference type="InterPro" id="IPR011990">
    <property type="entry name" value="TPR-like_helical_dom_sf"/>
</dbReference>
<dbReference type="EMBL" id="JAPCKI010000003">
    <property type="protein sequence ID" value="MDD2177398.1"/>
    <property type="molecule type" value="Genomic_DNA"/>
</dbReference>
<protein>
    <recommendedName>
        <fullName evidence="8">Ancillary SecYEG translocon subunit</fullName>
    </recommendedName>
</protein>
<keyword evidence="12" id="KW-1185">Reference proteome</keyword>
<keyword evidence="3 9" id="KW-0812">Transmembrane</keyword>
<evidence type="ECO:0000313" key="12">
    <source>
        <dbReference type="Proteomes" id="UP001148932"/>
    </source>
</evidence>
<organism evidence="11 12">
    <name type="scientific">Acidovorax benzenivorans</name>
    <dbReference type="NCBI Taxonomy" id="2987520"/>
    <lineage>
        <taxon>Bacteria</taxon>
        <taxon>Pseudomonadati</taxon>
        <taxon>Pseudomonadota</taxon>
        <taxon>Betaproteobacteria</taxon>
        <taxon>Burkholderiales</taxon>
        <taxon>Comamonadaceae</taxon>
        <taxon>Acidovorax</taxon>
    </lineage>
</organism>
<keyword evidence="5 9" id="KW-0472">Membrane</keyword>
<evidence type="ECO:0000256" key="3">
    <source>
        <dbReference type="ARBA" id="ARBA00022692"/>
    </source>
</evidence>
<dbReference type="PIRSF" id="PIRSF006170">
    <property type="entry name" value="YfgM"/>
    <property type="match status" value="1"/>
</dbReference>
<evidence type="ECO:0000256" key="6">
    <source>
        <dbReference type="ARBA" id="ARBA00023186"/>
    </source>
</evidence>
<dbReference type="InterPro" id="IPR026039">
    <property type="entry name" value="YfgM"/>
</dbReference>
<dbReference type="Proteomes" id="UP001148932">
    <property type="component" value="Unassembled WGS sequence"/>
</dbReference>
<dbReference type="RefSeq" id="WP_274109025.1">
    <property type="nucleotide sequence ID" value="NZ_JAPCKI010000003.1"/>
</dbReference>
<dbReference type="SUPFAM" id="SSF48452">
    <property type="entry name" value="TPR-like"/>
    <property type="match status" value="1"/>
</dbReference>
<dbReference type="PANTHER" id="PTHR38035">
    <property type="entry name" value="UPF0070 PROTEIN YFGM"/>
    <property type="match status" value="1"/>
</dbReference>
<gene>
    <name evidence="11" type="ORF">OIN59_08110</name>
</gene>
<feature type="transmembrane region" description="Helical" evidence="9">
    <location>
        <begin position="20"/>
        <end position="41"/>
    </location>
</feature>
<comment type="subcellular location">
    <subcellularLocation>
        <location evidence="1">Cell membrane</location>
        <topology evidence="1">Single-pass type II membrane protein</topology>
    </subcellularLocation>
</comment>
<evidence type="ECO:0000256" key="2">
    <source>
        <dbReference type="ARBA" id="ARBA00022475"/>
    </source>
</evidence>
<dbReference type="Gene3D" id="1.25.40.10">
    <property type="entry name" value="Tetratricopeptide repeat domain"/>
    <property type="match status" value="1"/>
</dbReference>
<evidence type="ECO:0000256" key="9">
    <source>
        <dbReference type="SAM" id="Phobius"/>
    </source>
</evidence>
<keyword evidence="6" id="KW-0143">Chaperone</keyword>
<evidence type="ECO:0000313" key="11">
    <source>
        <dbReference type="EMBL" id="MDD2177398.1"/>
    </source>
</evidence>
<evidence type="ECO:0000256" key="7">
    <source>
        <dbReference type="ARBA" id="ARBA00024197"/>
    </source>
</evidence>
<evidence type="ECO:0000256" key="4">
    <source>
        <dbReference type="ARBA" id="ARBA00022989"/>
    </source>
</evidence>
<sequence>MANHLDLEEQEQLDQLKHFWNTWGTLISSVVIVVAGAAAAWNGYQYWQTRQATQAAALFDAVDVAARSADSARMGQAFTDLKSKYAGTVQAGQAGLTLAKAMQGAGNIDGAKEALTWVADQSSDEGLKALAKLRLAGVLMDQKNYDEALKQLSGSFAPEFSSVVADRKGDVLVLQEKRQDAIAEYTKAYKGFEDSVEYRRLVEIKLNALGVSLQGVTVASTATATPAESK</sequence>
<keyword evidence="2" id="KW-1003">Cell membrane</keyword>
<comment type="similarity">
    <text evidence="7">Belongs to the YfgM family.</text>
</comment>
<evidence type="ECO:0000256" key="8">
    <source>
        <dbReference type="ARBA" id="ARBA00024235"/>
    </source>
</evidence>
<comment type="caution">
    <text evidence="11">The sequence shown here is derived from an EMBL/GenBank/DDBJ whole genome shotgun (WGS) entry which is preliminary data.</text>
</comment>
<evidence type="ECO:0000256" key="5">
    <source>
        <dbReference type="ARBA" id="ARBA00023136"/>
    </source>
</evidence>
<dbReference type="PANTHER" id="PTHR38035:SF1">
    <property type="entry name" value="ANCILLARY SECYEG TRANSLOCON SUBUNIT"/>
    <property type="match status" value="1"/>
</dbReference>
<dbReference type="InterPro" id="IPR018704">
    <property type="entry name" value="SecYEG/CpoB_TPR"/>
</dbReference>
<evidence type="ECO:0000256" key="1">
    <source>
        <dbReference type="ARBA" id="ARBA00004401"/>
    </source>
</evidence>
<accession>A0ABT5RWY3</accession>